<evidence type="ECO:0000313" key="13">
    <source>
        <dbReference type="EMBL" id="TVO59288.1"/>
    </source>
</evidence>
<keyword evidence="7 9" id="KW-0418">Kinase</keyword>
<evidence type="ECO:0000256" key="4">
    <source>
        <dbReference type="ARBA" id="ARBA00013061"/>
    </source>
</evidence>
<dbReference type="GO" id="GO:0005524">
    <property type="term" value="F:ATP binding"/>
    <property type="evidence" value="ECO:0007669"/>
    <property type="project" value="UniProtKB-KW"/>
</dbReference>
<evidence type="ECO:0000256" key="1">
    <source>
        <dbReference type="ARBA" id="ARBA00000642"/>
    </source>
</evidence>
<feature type="binding site" evidence="9 10">
    <location>
        <begin position="60"/>
        <end position="63"/>
    </location>
    <ligand>
        <name>substrate</name>
    </ligand>
</feature>
<evidence type="ECO:0000256" key="10">
    <source>
        <dbReference type="PIRSR" id="PIRSR000724-1"/>
    </source>
</evidence>
<accession>A0A557R2B0</accession>
<comment type="caution">
    <text evidence="9">Lacks conserved residue(s) required for the propagation of feature annotation.</text>
</comment>
<dbReference type="Gene3D" id="3.40.50.1260">
    <property type="entry name" value="Phosphoglycerate kinase, N-terminal domain"/>
    <property type="match status" value="2"/>
</dbReference>
<dbReference type="PANTHER" id="PTHR11406">
    <property type="entry name" value="PHOSPHOGLYCERATE KINASE"/>
    <property type="match status" value="1"/>
</dbReference>
<dbReference type="PANTHER" id="PTHR11406:SF23">
    <property type="entry name" value="PHOSPHOGLYCERATE KINASE 1, CHLOROPLASTIC-RELATED"/>
    <property type="match status" value="1"/>
</dbReference>
<dbReference type="PRINTS" id="PR00477">
    <property type="entry name" value="PHGLYCKINASE"/>
</dbReference>
<comment type="caution">
    <text evidence="13">The sequence shown here is derived from an EMBL/GenBank/DDBJ whole genome shotgun (WGS) entry which is preliminary data.</text>
</comment>
<evidence type="ECO:0000256" key="7">
    <source>
        <dbReference type="ARBA" id="ARBA00022777"/>
    </source>
</evidence>
<dbReference type="FunFam" id="3.40.50.1260:FF:000001">
    <property type="entry name" value="Phosphoglycerate kinase"/>
    <property type="match status" value="1"/>
</dbReference>
<keyword evidence="9" id="KW-0324">Glycolysis</keyword>
<feature type="binding site" evidence="9">
    <location>
        <position position="37"/>
    </location>
    <ligand>
        <name>substrate</name>
    </ligand>
</feature>
<feature type="binding site" evidence="9 11">
    <location>
        <position position="321"/>
    </location>
    <ligand>
        <name>ATP</name>
        <dbReference type="ChEBI" id="CHEBI:30616"/>
    </ligand>
</feature>
<comment type="pathway">
    <text evidence="9">Carbohydrate degradation; glycolysis; pyruvate from D-glyceraldehyde 3-phosphate: step 2/5.</text>
</comment>
<evidence type="ECO:0000256" key="9">
    <source>
        <dbReference type="HAMAP-Rule" id="MF_00145"/>
    </source>
</evidence>
<comment type="subunit">
    <text evidence="3 9">Monomer.</text>
</comment>
<dbReference type="PIRSF" id="PIRSF000724">
    <property type="entry name" value="Pgk"/>
    <property type="match status" value="1"/>
</dbReference>
<gene>
    <name evidence="9" type="primary">pgk</name>
    <name evidence="13" type="ORF">FHP91_00805</name>
</gene>
<dbReference type="RefSeq" id="WP_144307806.1">
    <property type="nucleotide sequence ID" value="NZ_VMNK01000002.1"/>
</dbReference>
<dbReference type="PROSITE" id="PS00111">
    <property type="entry name" value="PGLYCERATE_KINASE"/>
    <property type="match status" value="1"/>
</dbReference>
<feature type="binding site" evidence="9">
    <location>
        <position position="148"/>
    </location>
    <ligand>
        <name>substrate</name>
    </ligand>
</feature>
<evidence type="ECO:0000256" key="5">
    <source>
        <dbReference type="ARBA" id="ARBA00022679"/>
    </source>
</evidence>
<dbReference type="InterPro" id="IPR015824">
    <property type="entry name" value="Phosphoglycerate_kinase_N"/>
</dbReference>
<evidence type="ECO:0000313" key="14">
    <source>
        <dbReference type="Proteomes" id="UP000319502"/>
    </source>
</evidence>
<dbReference type="InterPro" id="IPR015911">
    <property type="entry name" value="Phosphoglycerate_kinase_CS"/>
</dbReference>
<feature type="binding site" evidence="9 11">
    <location>
        <begin position="347"/>
        <end position="350"/>
    </location>
    <ligand>
        <name>ATP</name>
        <dbReference type="ChEBI" id="CHEBI:30616"/>
    </ligand>
</feature>
<evidence type="ECO:0000256" key="12">
    <source>
        <dbReference type="RuleBase" id="RU000532"/>
    </source>
</evidence>
<feature type="binding site" evidence="9 11">
    <location>
        <position position="199"/>
    </location>
    <ligand>
        <name>ATP</name>
        <dbReference type="ChEBI" id="CHEBI:30616"/>
    </ligand>
</feature>
<dbReference type="EMBL" id="VMNK01000002">
    <property type="protein sequence ID" value="TVO59288.1"/>
    <property type="molecule type" value="Genomic_DNA"/>
</dbReference>
<name>A0A557R2B0_9RHOO</name>
<reference evidence="13 14" key="1">
    <citation type="submission" date="2019-07" db="EMBL/GenBank/DDBJ databases">
        <title>The pathways for chlorine oxyanion respiration interact through the shared metabolite chlorate.</title>
        <authorList>
            <person name="Barnum T.P."/>
            <person name="Cheng Y."/>
            <person name="Hill K.A."/>
            <person name="Lucas L.N."/>
            <person name="Carlson H.K."/>
            <person name="Coates J.D."/>
        </authorList>
    </citation>
    <scope>NUCLEOTIDE SEQUENCE [LARGE SCALE GENOMIC DNA]</scope>
    <source>
        <strain evidence="13 14">SFB-3</strain>
    </source>
</reference>
<comment type="catalytic activity">
    <reaction evidence="1 9 12">
        <text>(2R)-3-phosphoglycerate + ATP = (2R)-3-phospho-glyceroyl phosphate + ADP</text>
        <dbReference type="Rhea" id="RHEA:14801"/>
        <dbReference type="ChEBI" id="CHEBI:30616"/>
        <dbReference type="ChEBI" id="CHEBI:57604"/>
        <dbReference type="ChEBI" id="CHEBI:58272"/>
        <dbReference type="ChEBI" id="CHEBI:456216"/>
        <dbReference type="EC" id="2.7.2.3"/>
    </reaction>
</comment>
<dbReference type="OrthoDB" id="9808460at2"/>
<dbReference type="InterPro" id="IPR001576">
    <property type="entry name" value="Phosphoglycerate_kinase"/>
</dbReference>
<evidence type="ECO:0000256" key="8">
    <source>
        <dbReference type="ARBA" id="ARBA00022840"/>
    </source>
</evidence>
<dbReference type="UniPathway" id="UPA00109">
    <property type="reaction ID" value="UER00185"/>
</dbReference>
<dbReference type="Proteomes" id="UP000319502">
    <property type="component" value="Unassembled WGS sequence"/>
</dbReference>
<keyword evidence="14" id="KW-1185">Reference proteome</keyword>
<keyword evidence="6 9" id="KW-0547">Nucleotide-binding</keyword>
<dbReference type="EC" id="2.7.2.3" evidence="4 9"/>
<dbReference type="GO" id="GO:0005829">
    <property type="term" value="C:cytosol"/>
    <property type="evidence" value="ECO:0007669"/>
    <property type="project" value="TreeGrafter"/>
</dbReference>
<evidence type="ECO:0000256" key="6">
    <source>
        <dbReference type="ARBA" id="ARBA00022741"/>
    </source>
</evidence>
<keyword evidence="9" id="KW-0963">Cytoplasm</keyword>
<proteinExistence type="inferred from homology"/>
<dbReference type="InterPro" id="IPR036043">
    <property type="entry name" value="Phosphoglycerate_kinase_sf"/>
</dbReference>
<evidence type="ECO:0000256" key="2">
    <source>
        <dbReference type="ARBA" id="ARBA00008982"/>
    </source>
</evidence>
<sequence length="405" mass="41831">MNILRLEDLALRGQRVFIRADLNVPMTPHGEVADDTRLRAVLPGIRHCLAAGAAVMITSHLGRPVEGALTHADSLAPVAVRLSELLGQPVPLLGDWTHGKFRLDPGEIVLLENCRGNVGEMADDAALAGRIARWIDIYVNDAFAAAHRSQCTTHALALAAPVACAGPLLCAELDTLGRALAQPARPLVAVVGGSKVSTKLTVLERLADRVDTLIVGGGIANTFIAARGHGVGSSLYEPALLDAARRIAARMAERGSRLWLPEDVITATRCAANATPHIRAIDAVPPGEMILDVGPASDAAIEAIMLGAGTIVWNGPLGVFELAPFAAGTRALARAIAASPGHSIAGGGDTLAAIAAFGVTDAIDTISTGGGAFLEFLEGRELPAVAALKARAGGRQRQPTTMATA</sequence>
<protein>
    <recommendedName>
        <fullName evidence="4 9">Phosphoglycerate kinase</fullName>
        <ecNumber evidence="4 9">2.7.2.3</ecNumber>
    </recommendedName>
</protein>
<dbReference type="AlphaFoldDB" id="A0A557R2B0"/>
<evidence type="ECO:0000256" key="3">
    <source>
        <dbReference type="ARBA" id="ARBA00011245"/>
    </source>
</evidence>
<comment type="subcellular location">
    <subcellularLocation>
        <location evidence="9">Cytoplasm</location>
    </subcellularLocation>
</comment>
<dbReference type="GO" id="GO:0006096">
    <property type="term" value="P:glycolytic process"/>
    <property type="evidence" value="ECO:0007669"/>
    <property type="project" value="UniProtKB-UniRule"/>
</dbReference>
<feature type="binding site" evidence="9 10">
    <location>
        <begin position="21"/>
        <end position="23"/>
    </location>
    <ligand>
        <name>substrate</name>
    </ligand>
</feature>
<keyword evidence="5 9" id="KW-0808">Transferase</keyword>
<dbReference type="HAMAP" id="MF_00145">
    <property type="entry name" value="Phosphoglyc_kinase"/>
    <property type="match status" value="1"/>
</dbReference>
<feature type="binding site" evidence="10">
    <location>
        <position position="115"/>
    </location>
    <ligand>
        <name>(2R)-3-phosphoglycerate</name>
        <dbReference type="ChEBI" id="CHEBI:58272"/>
    </ligand>
</feature>
<keyword evidence="8 9" id="KW-0067">ATP-binding</keyword>
<dbReference type="GO" id="GO:0006094">
    <property type="term" value="P:gluconeogenesis"/>
    <property type="evidence" value="ECO:0007669"/>
    <property type="project" value="TreeGrafter"/>
</dbReference>
<dbReference type="GO" id="GO:0043531">
    <property type="term" value="F:ADP binding"/>
    <property type="evidence" value="ECO:0007669"/>
    <property type="project" value="TreeGrafter"/>
</dbReference>
<dbReference type="Pfam" id="PF00162">
    <property type="entry name" value="PGK"/>
    <property type="match status" value="1"/>
</dbReference>
<evidence type="ECO:0000256" key="11">
    <source>
        <dbReference type="PIRSR" id="PIRSR000724-2"/>
    </source>
</evidence>
<comment type="similarity">
    <text evidence="2 9 12">Belongs to the phosphoglycerate kinase family.</text>
</comment>
<dbReference type="GO" id="GO:0004618">
    <property type="term" value="F:phosphoglycerate kinase activity"/>
    <property type="evidence" value="ECO:0007669"/>
    <property type="project" value="UniProtKB-UniRule"/>
</dbReference>
<dbReference type="SUPFAM" id="SSF53748">
    <property type="entry name" value="Phosphoglycerate kinase"/>
    <property type="match status" value="1"/>
</dbReference>
<feature type="binding site" evidence="10">
    <location>
        <position position="37"/>
    </location>
    <ligand>
        <name>(2R)-3-phosphoglycerate</name>
        <dbReference type="ChEBI" id="CHEBI:58272"/>
    </ligand>
</feature>
<feature type="binding site" evidence="10">
    <location>
        <position position="148"/>
    </location>
    <ligand>
        <name>(2R)-3-phosphoglycerate</name>
        <dbReference type="ChEBI" id="CHEBI:58272"/>
    </ligand>
</feature>
<feature type="binding site" evidence="9">
    <location>
        <position position="115"/>
    </location>
    <ligand>
        <name>substrate</name>
    </ligand>
</feature>
<organism evidence="13 14">
    <name type="scientific">Denitromonas halophila</name>
    <dbReference type="NCBI Taxonomy" id="1629404"/>
    <lineage>
        <taxon>Bacteria</taxon>
        <taxon>Pseudomonadati</taxon>
        <taxon>Pseudomonadota</taxon>
        <taxon>Betaproteobacteria</taxon>
        <taxon>Rhodocyclales</taxon>
        <taxon>Zoogloeaceae</taxon>
        <taxon>Denitromonas</taxon>
    </lineage>
</organism>